<accession>A0A9J6FT94</accession>
<evidence type="ECO:0000313" key="2">
    <source>
        <dbReference type="EMBL" id="KAH9365995.1"/>
    </source>
</evidence>
<dbReference type="AlphaFoldDB" id="A0A9J6FT94"/>
<name>A0A9J6FT94_HAELO</name>
<feature type="compositionally biased region" description="Basic and acidic residues" evidence="1">
    <location>
        <begin position="1"/>
        <end position="13"/>
    </location>
</feature>
<protein>
    <submittedName>
        <fullName evidence="2">Uncharacterized protein</fullName>
    </submittedName>
</protein>
<feature type="region of interest" description="Disordered" evidence="1">
    <location>
        <begin position="1"/>
        <end position="34"/>
    </location>
</feature>
<reference evidence="2 3" key="1">
    <citation type="journal article" date="2020" name="Cell">
        <title>Large-Scale Comparative Analyses of Tick Genomes Elucidate Their Genetic Diversity and Vector Capacities.</title>
        <authorList>
            <consortium name="Tick Genome and Microbiome Consortium (TIGMIC)"/>
            <person name="Jia N."/>
            <person name="Wang J."/>
            <person name="Shi W."/>
            <person name="Du L."/>
            <person name="Sun Y."/>
            <person name="Zhan W."/>
            <person name="Jiang J.F."/>
            <person name="Wang Q."/>
            <person name="Zhang B."/>
            <person name="Ji P."/>
            <person name="Bell-Sakyi L."/>
            <person name="Cui X.M."/>
            <person name="Yuan T.T."/>
            <person name="Jiang B.G."/>
            <person name="Yang W.F."/>
            <person name="Lam T.T."/>
            <person name="Chang Q.C."/>
            <person name="Ding S.J."/>
            <person name="Wang X.J."/>
            <person name="Zhu J.G."/>
            <person name="Ruan X.D."/>
            <person name="Zhao L."/>
            <person name="Wei J.T."/>
            <person name="Ye R.Z."/>
            <person name="Que T.C."/>
            <person name="Du C.H."/>
            <person name="Zhou Y.H."/>
            <person name="Cheng J.X."/>
            <person name="Dai P.F."/>
            <person name="Guo W.B."/>
            <person name="Han X.H."/>
            <person name="Huang E.J."/>
            <person name="Li L.F."/>
            <person name="Wei W."/>
            <person name="Gao Y.C."/>
            <person name="Liu J.Z."/>
            <person name="Shao H.Z."/>
            <person name="Wang X."/>
            <person name="Wang C.C."/>
            <person name="Yang T.C."/>
            <person name="Huo Q.B."/>
            <person name="Li W."/>
            <person name="Chen H.Y."/>
            <person name="Chen S.E."/>
            <person name="Zhou L.G."/>
            <person name="Ni X.B."/>
            <person name="Tian J.H."/>
            <person name="Sheng Y."/>
            <person name="Liu T."/>
            <person name="Pan Y.S."/>
            <person name="Xia L.Y."/>
            <person name="Li J."/>
            <person name="Zhao F."/>
            <person name="Cao W.C."/>
        </authorList>
    </citation>
    <scope>NUCLEOTIDE SEQUENCE [LARGE SCALE GENOMIC DNA]</scope>
    <source>
        <strain evidence="2">HaeL-2018</strain>
    </source>
</reference>
<evidence type="ECO:0000313" key="3">
    <source>
        <dbReference type="Proteomes" id="UP000821853"/>
    </source>
</evidence>
<dbReference type="Proteomes" id="UP000821853">
    <property type="component" value="Unassembled WGS sequence"/>
</dbReference>
<dbReference type="EMBL" id="JABSTR010000003">
    <property type="protein sequence ID" value="KAH9365995.1"/>
    <property type="molecule type" value="Genomic_DNA"/>
</dbReference>
<proteinExistence type="predicted"/>
<sequence length="188" mass="19825">MKKKKALDADLPSRGKPAPAGKSPQSGVAEKKTSGPTLPVFSAADARLVVLVNNLTGDPDPAKVLKRTTALHSFREKYERKSCPGGVICTYRLKERFVMLAAGAELATAKKRAASAALKYLSSVVPTLKVKQLLDKYSADVTKAHVDAVSVSAGTSDNPSGTSTPTESPAIAFRAKIEHLVNDLLGVI</sequence>
<gene>
    <name evidence="2" type="ORF">HPB48_010603</name>
</gene>
<dbReference type="VEuPathDB" id="VectorBase:HLOH_045107"/>
<organism evidence="2 3">
    <name type="scientific">Haemaphysalis longicornis</name>
    <name type="common">Bush tick</name>
    <dbReference type="NCBI Taxonomy" id="44386"/>
    <lineage>
        <taxon>Eukaryota</taxon>
        <taxon>Metazoa</taxon>
        <taxon>Ecdysozoa</taxon>
        <taxon>Arthropoda</taxon>
        <taxon>Chelicerata</taxon>
        <taxon>Arachnida</taxon>
        <taxon>Acari</taxon>
        <taxon>Parasitiformes</taxon>
        <taxon>Ixodida</taxon>
        <taxon>Ixodoidea</taxon>
        <taxon>Ixodidae</taxon>
        <taxon>Haemaphysalinae</taxon>
        <taxon>Haemaphysalis</taxon>
    </lineage>
</organism>
<comment type="caution">
    <text evidence="2">The sequence shown here is derived from an EMBL/GenBank/DDBJ whole genome shotgun (WGS) entry which is preliminary data.</text>
</comment>
<keyword evidence="3" id="KW-1185">Reference proteome</keyword>
<evidence type="ECO:0000256" key="1">
    <source>
        <dbReference type="SAM" id="MobiDB-lite"/>
    </source>
</evidence>